<dbReference type="Proteomes" id="UP000272908">
    <property type="component" value="Unassembled WGS sequence"/>
</dbReference>
<keyword evidence="2" id="KW-1185">Reference proteome</keyword>
<dbReference type="AlphaFoldDB" id="A0A3B0MYW3"/>
<dbReference type="EMBL" id="UIHC01000090">
    <property type="protein sequence ID" value="SUZ33914.1"/>
    <property type="molecule type" value="Genomic_DNA"/>
</dbReference>
<proteinExistence type="predicted"/>
<evidence type="ECO:0000313" key="1">
    <source>
        <dbReference type="EMBL" id="SUZ33914.1"/>
    </source>
</evidence>
<evidence type="ECO:0000313" key="2">
    <source>
        <dbReference type="Proteomes" id="UP000272908"/>
    </source>
</evidence>
<accession>A0A3B0MYW3</accession>
<sequence>MVALVALAPRRVQGDVSHHATVHELRLCVVADQGDTLRMSQLVGQGHAHLAGDLAVLAGLGLLDAVPQLGSVTDPIRRMNRCEDFGVIDTAPRRVVEGKPGAAVFDTLGHTVGGSRSGATALTAGNHRCA</sequence>
<organism evidence="1 2">
    <name type="scientific">Roseinatronobacter ekhonensis</name>
    <dbReference type="NCBI Taxonomy" id="254356"/>
    <lineage>
        <taxon>Bacteria</taxon>
        <taxon>Pseudomonadati</taxon>
        <taxon>Pseudomonadota</taxon>
        <taxon>Alphaproteobacteria</taxon>
        <taxon>Rhodobacterales</taxon>
        <taxon>Paracoccaceae</taxon>
        <taxon>Roseinatronobacter</taxon>
    </lineage>
</organism>
<dbReference type="AntiFam" id="ANF00179">
    <property type="entry name" value="Shadow ORF (opposite mobL)"/>
</dbReference>
<gene>
    <name evidence="1" type="ORF">ROE7235_03695</name>
</gene>
<reference evidence="2" key="1">
    <citation type="submission" date="2018-08" db="EMBL/GenBank/DDBJ databases">
        <authorList>
            <person name="Rodrigo-Torres L."/>
            <person name="Arahal R. D."/>
            <person name="Lucena T."/>
        </authorList>
    </citation>
    <scope>NUCLEOTIDE SEQUENCE [LARGE SCALE GENOMIC DNA]</scope>
    <source>
        <strain evidence="2">CECT 7235</strain>
    </source>
</reference>
<protein>
    <submittedName>
        <fullName evidence="1">Uncharacterized protein</fullName>
    </submittedName>
</protein>
<name>A0A3B0MYW3_9RHOB</name>